<name>C2MDQ9_9PORP</name>
<gene>
    <name evidence="7" type="primary">rsmA</name>
    <name evidence="7" type="synonym">ksgA</name>
    <name evidence="10" type="ORF">PORUE0001_1340</name>
</gene>
<comment type="function">
    <text evidence="7">Specifically dimethylates two adjacent adenosines (A1518 and A1519) in the loop of a conserved hairpin near the 3'-end of 16S rRNA in the 30S particle. May play a critical role in biogenesis of 30S subunits.</text>
</comment>
<dbReference type="InterPro" id="IPR020598">
    <property type="entry name" value="rRNA_Ade_methylase_Trfase_N"/>
</dbReference>
<dbReference type="OrthoDB" id="9814755at2"/>
<evidence type="ECO:0000256" key="7">
    <source>
        <dbReference type="HAMAP-Rule" id="MF_00607"/>
    </source>
</evidence>
<comment type="catalytic activity">
    <reaction evidence="7">
        <text>adenosine(1518)/adenosine(1519) in 16S rRNA + 4 S-adenosyl-L-methionine = N(6)-dimethyladenosine(1518)/N(6)-dimethyladenosine(1519) in 16S rRNA + 4 S-adenosyl-L-homocysteine + 4 H(+)</text>
        <dbReference type="Rhea" id="RHEA:19609"/>
        <dbReference type="Rhea" id="RHEA-COMP:10232"/>
        <dbReference type="Rhea" id="RHEA-COMP:10233"/>
        <dbReference type="ChEBI" id="CHEBI:15378"/>
        <dbReference type="ChEBI" id="CHEBI:57856"/>
        <dbReference type="ChEBI" id="CHEBI:59789"/>
        <dbReference type="ChEBI" id="CHEBI:74411"/>
        <dbReference type="ChEBI" id="CHEBI:74493"/>
        <dbReference type="EC" id="2.1.1.182"/>
    </reaction>
</comment>
<evidence type="ECO:0000256" key="3">
    <source>
        <dbReference type="ARBA" id="ARBA00022603"/>
    </source>
</evidence>
<dbReference type="eggNOG" id="COG0030">
    <property type="taxonomic scope" value="Bacteria"/>
</dbReference>
<dbReference type="AlphaFoldDB" id="C2MDQ9"/>
<dbReference type="FunFam" id="1.10.8.100:FF:000001">
    <property type="entry name" value="Ribosomal RNA small subunit methyltransferase A"/>
    <property type="match status" value="1"/>
</dbReference>
<dbReference type="STRING" id="596327.PORUE0001_1340"/>
<dbReference type="PROSITE" id="PS51689">
    <property type="entry name" value="SAM_RNA_A_N6_MT"/>
    <property type="match status" value="1"/>
</dbReference>
<evidence type="ECO:0000313" key="10">
    <source>
        <dbReference type="EMBL" id="EEK16093.1"/>
    </source>
</evidence>
<dbReference type="Gene3D" id="1.10.8.100">
    <property type="entry name" value="Ribosomal RNA adenine dimethylase-like, domain 2"/>
    <property type="match status" value="1"/>
</dbReference>
<dbReference type="RefSeq" id="WP_007366011.1">
    <property type="nucleotide sequence ID" value="NZ_ACLR01000214.1"/>
</dbReference>
<dbReference type="SMART" id="SM00650">
    <property type="entry name" value="rADc"/>
    <property type="match status" value="1"/>
</dbReference>
<keyword evidence="5 7" id="KW-0949">S-adenosyl-L-methionine</keyword>
<reference evidence="10 11" key="1">
    <citation type="submission" date="2009-04" db="EMBL/GenBank/DDBJ databases">
        <authorList>
            <person name="Sebastian Y."/>
            <person name="Madupu R."/>
            <person name="Durkin A.S."/>
            <person name="Torralba M."/>
            <person name="Methe B."/>
            <person name="Sutton G.G."/>
            <person name="Strausberg R.L."/>
            <person name="Nelson K.E."/>
        </authorList>
    </citation>
    <scope>NUCLEOTIDE SEQUENCE [LARGE SCALE GENOMIC DNA]</scope>
    <source>
        <strain evidence="10 11">60-3</strain>
    </source>
</reference>
<evidence type="ECO:0000256" key="5">
    <source>
        <dbReference type="ARBA" id="ARBA00022691"/>
    </source>
</evidence>
<dbReference type="InterPro" id="IPR029063">
    <property type="entry name" value="SAM-dependent_MTases_sf"/>
</dbReference>
<dbReference type="SUPFAM" id="SSF53335">
    <property type="entry name" value="S-adenosyl-L-methionine-dependent methyltransferases"/>
    <property type="match status" value="1"/>
</dbReference>
<sequence length="271" mass="30599">MESVRAKKYLGQHFLTDLGAAQRIADSVADYLGTPILEVGPGMGVLTQPLLEAGHDLQVIDIDHESIEYLHQHFPQLSQEGRIIEGDFLKLPAEELIPGRADTPFVVIGNYPYNISSQIFFRILELRERIPAVAGMLQHEVAQRLCASPGGRDYGILSVLLQCWYDCDYLFKVSKRDFNPPPKVDGGVMIARRNGRTSLPCDETNFKRVVKTAFGQRRKMLRNALQSLFGKEFPYADHDIFTLRAERLSVEDFIGLTLMYEALPQENTTTL</sequence>
<dbReference type="InterPro" id="IPR023165">
    <property type="entry name" value="rRNA_Ade_diMease-like_C"/>
</dbReference>
<feature type="binding site" evidence="7 8">
    <location>
        <position position="110"/>
    </location>
    <ligand>
        <name>S-adenosyl-L-methionine</name>
        <dbReference type="ChEBI" id="CHEBI:59789"/>
    </ligand>
</feature>
<dbReference type="PANTHER" id="PTHR11727:SF7">
    <property type="entry name" value="DIMETHYLADENOSINE TRANSFERASE-RELATED"/>
    <property type="match status" value="1"/>
</dbReference>
<dbReference type="InterPro" id="IPR011530">
    <property type="entry name" value="rRNA_adenine_dimethylase"/>
</dbReference>
<keyword evidence="3 7" id="KW-0489">Methyltransferase</keyword>
<keyword evidence="2 7" id="KW-0698">rRNA processing</keyword>
<feature type="binding site" evidence="7 8">
    <location>
        <position position="13"/>
    </location>
    <ligand>
        <name>S-adenosyl-L-methionine</name>
        <dbReference type="ChEBI" id="CHEBI:59789"/>
    </ligand>
</feature>
<dbReference type="Pfam" id="PF00398">
    <property type="entry name" value="RrnaAD"/>
    <property type="match status" value="1"/>
</dbReference>
<organism evidence="10 11">
    <name type="scientific">Porphyromonas uenonis 60-3</name>
    <dbReference type="NCBI Taxonomy" id="596327"/>
    <lineage>
        <taxon>Bacteria</taxon>
        <taxon>Pseudomonadati</taxon>
        <taxon>Bacteroidota</taxon>
        <taxon>Bacteroidia</taxon>
        <taxon>Bacteroidales</taxon>
        <taxon>Porphyromonadaceae</taxon>
        <taxon>Porphyromonas</taxon>
    </lineage>
</organism>
<proteinExistence type="inferred from homology"/>
<comment type="caution">
    <text evidence="10">The sequence shown here is derived from an EMBL/GenBank/DDBJ whole genome shotgun (WGS) entry which is preliminary data.</text>
</comment>
<keyword evidence="1 7" id="KW-0963">Cytoplasm</keyword>
<feature type="binding site" evidence="7 8">
    <location>
        <position position="15"/>
    </location>
    <ligand>
        <name>S-adenosyl-L-methionine</name>
        <dbReference type="ChEBI" id="CHEBI:59789"/>
    </ligand>
</feature>
<evidence type="ECO:0000256" key="1">
    <source>
        <dbReference type="ARBA" id="ARBA00022490"/>
    </source>
</evidence>
<evidence type="ECO:0000256" key="2">
    <source>
        <dbReference type="ARBA" id="ARBA00022552"/>
    </source>
</evidence>
<dbReference type="GO" id="GO:0005829">
    <property type="term" value="C:cytosol"/>
    <property type="evidence" value="ECO:0007669"/>
    <property type="project" value="TreeGrafter"/>
</dbReference>
<dbReference type="EMBL" id="ACLR01000214">
    <property type="protein sequence ID" value="EEK16093.1"/>
    <property type="molecule type" value="Genomic_DNA"/>
</dbReference>
<dbReference type="GO" id="GO:0003723">
    <property type="term" value="F:RNA binding"/>
    <property type="evidence" value="ECO:0007669"/>
    <property type="project" value="UniProtKB-UniRule"/>
</dbReference>
<accession>C2MDQ9</accession>
<evidence type="ECO:0000256" key="4">
    <source>
        <dbReference type="ARBA" id="ARBA00022679"/>
    </source>
</evidence>
<evidence type="ECO:0000259" key="9">
    <source>
        <dbReference type="SMART" id="SM00650"/>
    </source>
</evidence>
<dbReference type="NCBIfam" id="TIGR00755">
    <property type="entry name" value="ksgA"/>
    <property type="match status" value="1"/>
</dbReference>
<keyword evidence="6 7" id="KW-0694">RNA-binding</keyword>
<keyword evidence="11" id="KW-1185">Reference proteome</keyword>
<dbReference type="InterPro" id="IPR001737">
    <property type="entry name" value="KsgA/Erm"/>
</dbReference>
<evidence type="ECO:0000256" key="6">
    <source>
        <dbReference type="ARBA" id="ARBA00022884"/>
    </source>
</evidence>
<keyword evidence="4 7" id="KW-0808">Transferase</keyword>
<dbReference type="EC" id="2.1.1.182" evidence="7"/>
<dbReference type="Proteomes" id="UP000003303">
    <property type="component" value="Unassembled WGS sequence"/>
</dbReference>
<comment type="subcellular location">
    <subcellularLocation>
        <location evidence="7">Cytoplasm</location>
    </subcellularLocation>
</comment>
<protein>
    <recommendedName>
        <fullName evidence="7">Ribosomal RNA small subunit methyltransferase A</fullName>
        <ecNumber evidence="7">2.1.1.182</ecNumber>
    </recommendedName>
    <alternativeName>
        <fullName evidence="7">16S rRNA (adenine(1518)-N(6)/adenine(1519)-N(6))-dimethyltransferase</fullName>
    </alternativeName>
    <alternativeName>
        <fullName evidence="7">16S rRNA dimethyladenosine transferase</fullName>
    </alternativeName>
    <alternativeName>
        <fullName evidence="7">16S rRNA dimethylase</fullName>
    </alternativeName>
    <alternativeName>
        <fullName evidence="7">S-adenosylmethionine-6-N', N'-adenosyl(rRNA) dimethyltransferase</fullName>
    </alternativeName>
</protein>
<feature type="binding site" evidence="8">
    <location>
        <position position="61"/>
    </location>
    <ligand>
        <name>S-adenosyl-L-methionine</name>
        <dbReference type="ChEBI" id="CHEBI:59789"/>
    </ligand>
</feature>
<feature type="binding site" evidence="7 8">
    <location>
        <position position="87"/>
    </location>
    <ligand>
        <name>S-adenosyl-L-methionine</name>
        <dbReference type="ChEBI" id="CHEBI:59789"/>
    </ligand>
</feature>
<feature type="binding site" evidence="7 8">
    <location>
        <position position="40"/>
    </location>
    <ligand>
        <name>S-adenosyl-L-methionine</name>
        <dbReference type="ChEBI" id="CHEBI:59789"/>
    </ligand>
</feature>
<feature type="domain" description="Ribosomal RNA adenine methylase transferase N-terminal" evidence="9">
    <location>
        <begin position="20"/>
        <end position="195"/>
    </location>
</feature>
<dbReference type="Gene3D" id="3.40.50.150">
    <property type="entry name" value="Vaccinia Virus protein VP39"/>
    <property type="match status" value="1"/>
</dbReference>
<dbReference type="GO" id="GO:0052908">
    <property type="term" value="F:16S rRNA (adenine(1518)-N(6)/adenine(1519)-N(6))-dimethyltransferase activity"/>
    <property type="evidence" value="ECO:0007669"/>
    <property type="project" value="UniProtKB-EC"/>
</dbReference>
<evidence type="ECO:0000313" key="11">
    <source>
        <dbReference type="Proteomes" id="UP000003303"/>
    </source>
</evidence>
<dbReference type="CDD" id="cd02440">
    <property type="entry name" value="AdoMet_MTases"/>
    <property type="match status" value="1"/>
</dbReference>
<dbReference type="PANTHER" id="PTHR11727">
    <property type="entry name" value="DIMETHYLADENOSINE TRANSFERASE"/>
    <property type="match status" value="1"/>
</dbReference>
<dbReference type="HAMAP" id="MF_00607">
    <property type="entry name" value="16SrRNA_methyltr_A"/>
    <property type="match status" value="1"/>
</dbReference>
<evidence type="ECO:0000256" key="8">
    <source>
        <dbReference type="PROSITE-ProRule" id="PRU01026"/>
    </source>
</evidence>
<comment type="similarity">
    <text evidence="7">Belongs to the class I-like SAM-binding methyltransferase superfamily. rRNA adenine N(6)-methyltransferase family. RsmA subfamily.</text>
</comment>
<comment type="caution">
    <text evidence="7">Lacks conserved residue(s) required for the propagation of feature annotation.</text>
</comment>